<dbReference type="RefSeq" id="NP_919007.1">
    <property type="nucleotide sequence ID" value="NC_005091.2"/>
</dbReference>
<organism evidence="1 2">
    <name type="scientific">Burkholderia phage BcepNazgul</name>
    <dbReference type="NCBI Taxonomy" id="242861"/>
    <lineage>
        <taxon>Viruses</taxon>
        <taxon>Duplodnaviria</taxon>
        <taxon>Heunggongvirae</taxon>
        <taxon>Uroviricota</taxon>
        <taxon>Caudoviricetes</taxon>
        <taxon>Casjensviridae</taxon>
        <taxon>Nazgulvirus</taxon>
        <taxon>Nazgulvirus bcepnazgul</taxon>
        <taxon>Burkholderia virus BcepNazgul</taxon>
    </lineage>
</organism>
<proteinExistence type="predicted"/>
<gene>
    <name evidence="1" type="ORF">Nazgul73</name>
</gene>
<protein>
    <submittedName>
        <fullName evidence="1">Uncharacterized protein</fullName>
    </submittedName>
</protein>
<evidence type="ECO:0000313" key="2">
    <source>
        <dbReference type="Proteomes" id="UP000002549"/>
    </source>
</evidence>
<dbReference type="Proteomes" id="UP000002549">
    <property type="component" value="Segment"/>
</dbReference>
<reference evidence="1" key="1">
    <citation type="submission" date="2006-02" db="EMBL/GenBank/DDBJ databases">
        <title>Complete nucleotide sequence of BcepNazgul, a novel soil phage of Burkholderia cepacia genomovar VII.</title>
        <authorList>
            <person name="Summer E.J."/>
            <person name="Peek M.L."/>
            <person name="Haliburton J.R."/>
            <person name="Hall E."/>
            <person name="Heusinkveld K."/>
            <person name="Simser J."/>
            <person name="No E.G."/>
            <person name="Gonzalez C.F."/>
            <person name="Young R.F."/>
        </authorList>
    </citation>
    <scope>NUCLEOTIDE SEQUENCE [LARGE SCALE GENOMIC DNA]</scope>
</reference>
<dbReference type="KEGG" id="vg:2559559"/>
<sequence>MVIPMPAWFDALSPEEQETERTKLVLKLAAIYASREQTVQRLSELVGYSSNTLGALSSTGRALRPELCIEIEKAVGHEYLPRRLLNPHIFEVPTAGE</sequence>
<evidence type="ECO:0000313" key="1">
    <source>
        <dbReference type="EMBL" id="AAQ63374.1"/>
    </source>
</evidence>
<keyword evidence="2" id="KW-1185">Reference proteome</keyword>
<name>Q6UYG7_9CAUD</name>
<dbReference type="GeneID" id="2559559"/>
<accession>Q6UYG7</accession>
<dbReference type="EMBL" id="AY357582">
    <property type="protein sequence ID" value="AAQ63374.1"/>
    <property type="molecule type" value="Genomic_DNA"/>
</dbReference>